<dbReference type="SMART" id="SM00267">
    <property type="entry name" value="GGDEF"/>
    <property type="match status" value="1"/>
</dbReference>
<dbReference type="SMART" id="SM00091">
    <property type="entry name" value="PAS"/>
    <property type="match status" value="2"/>
</dbReference>
<dbReference type="InterPro" id="IPR035919">
    <property type="entry name" value="EAL_sf"/>
</dbReference>
<feature type="transmembrane region" description="Helical" evidence="3">
    <location>
        <begin position="61"/>
        <end position="80"/>
    </location>
</feature>
<dbReference type="SMART" id="SM00086">
    <property type="entry name" value="PAC"/>
    <property type="match status" value="2"/>
</dbReference>
<dbReference type="STRING" id="1445510.YC6258_00412"/>
<dbReference type="CDD" id="cd01949">
    <property type="entry name" value="GGDEF"/>
    <property type="match status" value="1"/>
</dbReference>
<evidence type="ECO:0000256" key="2">
    <source>
        <dbReference type="ARBA" id="ARBA00022636"/>
    </source>
</evidence>
<dbReference type="NCBIfam" id="TIGR00254">
    <property type="entry name" value="GGDEF"/>
    <property type="match status" value="1"/>
</dbReference>
<dbReference type="SMART" id="SM00052">
    <property type="entry name" value="EAL"/>
    <property type="match status" value="1"/>
</dbReference>
<evidence type="ECO:0000256" key="3">
    <source>
        <dbReference type="SAM" id="Phobius"/>
    </source>
</evidence>
<evidence type="ECO:0000259" key="4">
    <source>
        <dbReference type="PROSITE" id="PS50113"/>
    </source>
</evidence>
<dbReference type="SUPFAM" id="SSF55785">
    <property type="entry name" value="PYP-like sensor domain (PAS domain)"/>
    <property type="match status" value="2"/>
</dbReference>
<dbReference type="InterPro" id="IPR001610">
    <property type="entry name" value="PAC"/>
</dbReference>
<keyword evidence="3" id="KW-1133">Transmembrane helix</keyword>
<dbReference type="EC" id="3.1.4.52" evidence="1"/>
<evidence type="ECO:0000256" key="1">
    <source>
        <dbReference type="ARBA" id="ARBA00012282"/>
    </source>
</evidence>
<dbReference type="PROSITE" id="PS50887">
    <property type="entry name" value="GGDEF"/>
    <property type="match status" value="1"/>
</dbReference>
<evidence type="ECO:0000313" key="7">
    <source>
        <dbReference type="EMBL" id="AJQ92462.1"/>
    </source>
</evidence>
<dbReference type="FunFam" id="3.20.20.450:FF:000001">
    <property type="entry name" value="Cyclic di-GMP phosphodiesterase yahA"/>
    <property type="match status" value="1"/>
</dbReference>
<dbReference type="CDD" id="cd01948">
    <property type="entry name" value="EAL"/>
    <property type="match status" value="1"/>
</dbReference>
<keyword evidence="2" id="KW-0973">c-di-GMP</keyword>
<dbReference type="KEGG" id="gsn:YC6258_00412"/>
<gene>
    <name evidence="7" type="ORF">YC6258_00412</name>
</gene>
<dbReference type="HOGENOM" id="CLU_000445_70_20_6"/>
<dbReference type="SUPFAM" id="SSF55073">
    <property type="entry name" value="Nucleotide cyclase"/>
    <property type="match status" value="1"/>
</dbReference>
<feature type="domain" description="PAC" evidence="4">
    <location>
        <begin position="416"/>
        <end position="468"/>
    </location>
</feature>
<dbReference type="Pfam" id="PF13426">
    <property type="entry name" value="PAS_9"/>
    <property type="match status" value="1"/>
</dbReference>
<proteinExistence type="predicted"/>
<feature type="transmembrane region" description="Helical" evidence="3">
    <location>
        <begin position="147"/>
        <end position="164"/>
    </location>
</feature>
<dbReference type="InterPro" id="IPR000014">
    <property type="entry name" value="PAS"/>
</dbReference>
<dbReference type="InterPro" id="IPR052155">
    <property type="entry name" value="Biofilm_reg_signaling"/>
</dbReference>
<dbReference type="InterPro" id="IPR001633">
    <property type="entry name" value="EAL_dom"/>
</dbReference>
<dbReference type="Pfam" id="PF00563">
    <property type="entry name" value="EAL"/>
    <property type="match status" value="1"/>
</dbReference>
<dbReference type="InterPro" id="IPR013655">
    <property type="entry name" value="PAS_fold_3"/>
</dbReference>
<sequence length="905" mass="102689">MHLLTEFANYDQHQNMTATSSSKAFTEFYRMIFKELPRHAGGMLFVGLCAGYVYLPELSLLWLSVWWLTIAGLSAYLMAAARQWMKQSPSEVSYQYIERQLALIFFLQGVVFTLPPLWVGNPELVTLLMINVLVMLSGVMLFVRFRLFIAFVIPFASVYIRATTGTADSLIVAVLAIVYLITIAAVYRASQLSSRLIMDRELVHYLNHKLEERDVLKTRDLESSQLRLQMAISASDMGIWDWNVQSRETYLTEGSRLVPPRDVTGEYDYVDWVHPEDYQKAKAELFRHLKGKTTSYRVRYRVKNNSGQGWIWVEDTGRAVERDRHGRVTRMIGTRREVTSEVNHEQDLSLAASLFNHSDDAIFVMSYDFIVQSVNPAYCRIMNANRAELVNKPFTSISASPQAYLVMSSLNHKGYWQGEILEKRYNGESFPFKCRIDGIFDSNGQLSHYIAIGTDMTEMRRSQVEIDYLSNYDKLTGLANRSHFHQVLNRHLQNPQAASDSLAIVVVNLDRFQAINDSLGYETGDLLLKDIASRITNLPSPSAFCARVGGDEFVVIAEFFGSRDKLNRLLDNILVEISRPVLADEHELIVTASIGVSILDGQNRHQLLNQASIALNRARHKGGNTYEYYQKTFKQTSVDRLQLEKSLRRAIAENELSVNYQPKLNLMTGRIDSVEALVRWHHQSLGLIEPEHFIPIAEEIGLINAMGEQVLYKACDEASVWQQRGFGNIRVSVNLSSHQLRQEGLYDSIYNILQTSELPAEYLELELTESVLIENMDHSVNTLNRLHALGTKIALDDFGTGYSSLSYLQKLPIDVLKIDKSFLHSQASGAGDTAIIKAIIAMANSMSMEVVAEGVENNEQLQFLKDQGCHYAQGYLVSQPLPASEILNLLRHYNYQPASTIERVH</sequence>
<dbReference type="Proteomes" id="UP000032266">
    <property type="component" value="Chromosome"/>
</dbReference>
<organism evidence="7 8">
    <name type="scientific">Gynuella sunshinyii YC6258</name>
    <dbReference type="NCBI Taxonomy" id="1445510"/>
    <lineage>
        <taxon>Bacteria</taxon>
        <taxon>Pseudomonadati</taxon>
        <taxon>Pseudomonadota</taxon>
        <taxon>Gammaproteobacteria</taxon>
        <taxon>Oceanospirillales</taxon>
        <taxon>Saccharospirillaceae</taxon>
        <taxon>Gynuella</taxon>
    </lineage>
</organism>
<dbReference type="Gene3D" id="3.30.70.270">
    <property type="match status" value="1"/>
</dbReference>
<evidence type="ECO:0000259" key="6">
    <source>
        <dbReference type="PROSITE" id="PS50887"/>
    </source>
</evidence>
<keyword evidence="3" id="KW-0812">Transmembrane</keyword>
<feature type="domain" description="GGDEF" evidence="6">
    <location>
        <begin position="500"/>
        <end position="631"/>
    </location>
</feature>
<dbReference type="NCBIfam" id="TIGR00229">
    <property type="entry name" value="sensory_box"/>
    <property type="match status" value="1"/>
</dbReference>
<dbReference type="EMBL" id="CP007142">
    <property type="protein sequence ID" value="AJQ92462.1"/>
    <property type="molecule type" value="Genomic_DNA"/>
</dbReference>
<evidence type="ECO:0000313" key="8">
    <source>
        <dbReference type="Proteomes" id="UP000032266"/>
    </source>
</evidence>
<protein>
    <recommendedName>
        <fullName evidence="1">cyclic-guanylate-specific phosphodiesterase</fullName>
        <ecNumber evidence="1">3.1.4.52</ecNumber>
    </recommendedName>
</protein>
<evidence type="ECO:0000259" key="5">
    <source>
        <dbReference type="PROSITE" id="PS50883"/>
    </source>
</evidence>
<feature type="transmembrane region" description="Helical" evidence="3">
    <location>
        <begin position="101"/>
        <end position="118"/>
    </location>
</feature>
<dbReference type="PROSITE" id="PS50113">
    <property type="entry name" value="PAC"/>
    <property type="match status" value="1"/>
</dbReference>
<dbReference type="AlphaFoldDB" id="A0A0C5VD49"/>
<dbReference type="CDD" id="cd00130">
    <property type="entry name" value="PAS"/>
    <property type="match status" value="1"/>
</dbReference>
<name>A0A0C5VD49_9GAMM</name>
<feature type="domain" description="EAL" evidence="5">
    <location>
        <begin position="640"/>
        <end position="894"/>
    </location>
</feature>
<dbReference type="Pfam" id="PF08447">
    <property type="entry name" value="PAS_3"/>
    <property type="match status" value="1"/>
</dbReference>
<dbReference type="PANTHER" id="PTHR44757:SF2">
    <property type="entry name" value="BIOFILM ARCHITECTURE MAINTENANCE PROTEIN MBAA"/>
    <property type="match status" value="1"/>
</dbReference>
<dbReference type="SUPFAM" id="SSF141868">
    <property type="entry name" value="EAL domain-like"/>
    <property type="match status" value="1"/>
</dbReference>
<dbReference type="InterPro" id="IPR000700">
    <property type="entry name" value="PAS-assoc_C"/>
</dbReference>
<dbReference type="InterPro" id="IPR000160">
    <property type="entry name" value="GGDEF_dom"/>
</dbReference>
<dbReference type="PANTHER" id="PTHR44757">
    <property type="entry name" value="DIGUANYLATE CYCLASE DGCP"/>
    <property type="match status" value="1"/>
</dbReference>
<dbReference type="InterPro" id="IPR029787">
    <property type="entry name" value="Nucleotide_cyclase"/>
</dbReference>
<dbReference type="InterPro" id="IPR043128">
    <property type="entry name" value="Rev_trsase/Diguanyl_cyclase"/>
</dbReference>
<dbReference type="Gene3D" id="3.30.450.20">
    <property type="entry name" value="PAS domain"/>
    <property type="match status" value="2"/>
</dbReference>
<keyword evidence="3" id="KW-0472">Membrane</keyword>
<dbReference type="Gene3D" id="3.20.20.450">
    <property type="entry name" value="EAL domain"/>
    <property type="match status" value="1"/>
</dbReference>
<dbReference type="Pfam" id="PF00990">
    <property type="entry name" value="GGDEF"/>
    <property type="match status" value="1"/>
</dbReference>
<dbReference type="PROSITE" id="PS50883">
    <property type="entry name" value="EAL"/>
    <property type="match status" value="1"/>
</dbReference>
<dbReference type="InterPro" id="IPR035965">
    <property type="entry name" value="PAS-like_dom_sf"/>
</dbReference>
<dbReference type="GO" id="GO:0071111">
    <property type="term" value="F:cyclic-guanylate-specific phosphodiesterase activity"/>
    <property type="evidence" value="ECO:0007669"/>
    <property type="project" value="UniProtKB-EC"/>
</dbReference>
<accession>A0A0C5VD49</accession>
<keyword evidence="8" id="KW-1185">Reference proteome</keyword>
<reference evidence="7 8" key="1">
    <citation type="submission" date="2014-01" db="EMBL/GenBank/DDBJ databases">
        <title>Full genme sequencing of cellulolytic bacterium Gynuella sunshinyii YC6258T gen. nov., sp. nov.</title>
        <authorList>
            <person name="Khan H."/>
            <person name="Chung E.J."/>
            <person name="Chung Y.R."/>
        </authorList>
    </citation>
    <scope>NUCLEOTIDE SEQUENCE [LARGE SCALE GENOMIC DNA]</scope>
    <source>
        <strain evidence="7 8">YC6258</strain>
    </source>
</reference>
<feature type="transmembrane region" description="Helical" evidence="3">
    <location>
        <begin position="170"/>
        <end position="190"/>
    </location>
</feature>